<accession>A0A8J4BXB7</accession>
<evidence type="ECO:0000256" key="1">
    <source>
        <dbReference type="SAM" id="MobiDB-lite"/>
    </source>
</evidence>
<proteinExistence type="predicted"/>
<dbReference type="Proteomes" id="UP000747110">
    <property type="component" value="Unassembled WGS sequence"/>
</dbReference>
<keyword evidence="3" id="KW-1185">Reference proteome</keyword>
<name>A0A8J4BXB7_9CHLO</name>
<comment type="caution">
    <text evidence="2">The sequence shown here is derived from an EMBL/GenBank/DDBJ whole genome shotgun (WGS) entry which is preliminary data.</text>
</comment>
<gene>
    <name evidence="2" type="ORF">Vretifemale_1232</name>
</gene>
<dbReference type="AlphaFoldDB" id="A0A8J4BXB7"/>
<protein>
    <submittedName>
        <fullName evidence="2">Uncharacterized protein</fullName>
    </submittedName>
</protein>
<feature type="compositionally biased region" description="Low complexity" evidence="1">
    <location>
        <begin position="1"/>
        <end position="14"/>
    </location>
</feature>
<feature type="region of interest" description="Disordered" evidence="1">
    <location>
        <begin position="127"/>
        <end position="157"/>
    </location>
</feature>
<dbReference type="EMBL" id="BNCP01000002">
    <property type="protein sequence ID" value="GIL70493.1"/>
    <property type="molecule type" value="Genomic_DNA"/>
</dbReference>
<feature type="non-terminal residue" evidence="2">
    <location>
        <position position="1"/>
    </location>
</feature>
<organism evidence="2 3">
    <name type="scientific">Volvox reticuliferus</name>
    <dbReference type="NCBI Taxonomy" id="1737510"/>
    <lineage>
        <taxon>Eukaryota</taxon>
        <taxon>Viridiplantae</taxon>
        <taxon>Chlorophyta</taxon>
        <taxon>core chlorophytes</taxon>
        <taxon>Chlorophyceae</taxon>
        <taxon>CS clade</taxon>
        <taxon>Chlamydomonadales</taxon>
        <taxon>Volvocaceae</taxon>
        <taxon>Volvox</taxon>
    </lineage>
</organism>
<reference evidence="2" key="1">
    <citation type="journal article" date="2021" name="Proc. Natl. Acad. Sci. U.S.A.">
        <title>Three genomes in the algal genus Volvox reveal the fate of a haploid sex-determining region after a transition to homothallism.</title>
        <authorList>
            <person name="Yamamoto K."/>
            <person name="Hamaji T."/>
            <person name="Kawai-Toyooka H."/>
            <person name="Matsuzaki R."/>
            <person name="Takahashi F."/>
            <person name="Nishimura Y."/>
            <person name="Kawachi M."/>
            <person name="Noguchi H."/>
            <person name="Minakuchi Y."/>
            <person name="Umen J.G."/>
            <person name="Toyoda A."/>
            <person name="Nozaki H."/>
        </authorList>
    </citation>
    <scope>NUCLEOTIDE SEQUENCE</scope>
    <source>
        <strain evidence="2">NIES-3786</strain>
    </source>
</reference>
<sequence>GSAVGSTATATNGTSSGGGGSGWRRCRCRCRRRGRGRQWACGHSPNDMQQLSSINAAANAVRKERHVALLVRQLVSHLARLRTRNGAGQHGVPRTPTKAEEAMLMGCSEPPPPSVTQTHPHTAGFGAMPSPQAHRPLRPSSTPPISPPRTACSLTIT</sequence>
<feature type="non-terminal residue" evidence="2">
    <location>
        <position position="157"/>
    </location>
</feature>
<evidence type="ECO:0000313" key="2">
    <source>
        <dbReference type="EMBL" id="GIL70493.1"/>
    </source>
</evidence>
<evidence type="ECO:0000313" key="3">
    <source>
        <dbReference type="Proteomes" id="UP000747110"/>
    </source>
</evidence>
<feature type="region of interest" description="Disordered" evidence="1">
    <location>
        <begin position="1"/>
        <end position="23"/>
    </location>
</feature>